<feature type="signal peptide" evidence="1">
    <location>
        <begin position="1"/>
        <end position="26"/>
    </location>
</feature>
<evidence type="ECO:0000313" key="3">
    <source>
        <dbReference type="Proteomes" id="UP000183208"/>
    </source>
</evidence>
<evidence type="ECO:0000313" key="2">
    <source>
        <dbReference type="EMBL" id="SEC54400.1"/>
    </source>
</evidence>
<dbReference type="EMBL" id="FNTI01000001">
    <property type="protein sequence ID" value="SEC54400.1"/>
    <property type="molecule type" value="Genomic_DNA"/>
</dbReference>
<dbReference type="Proteomes" id="UP000183208">
    <property type="component" value="Unassembled WGS sequence"/>
</dbReference>
<reference evidence="2 3" key="1">
    <citation type="submission" date="2016-10" db="EMBL/GenBank/DDBJ databases">
        <authorList>
            <person name="de Groot N.N."/>
        </authorList>
    </citation>
    <scope>NUCLEOTIDE SEQUENCE [LARGE SCALE GENOMIC DNA]</scope>
    <source>
        <strain evidence="2 3">GAS522</strain>
    </source>
</reference>
<name>A0A1M6UUA8_9BRAD</name>
<protein>
    <recommendedName>
        <fullName evidence="4">Sulfur globule protein</fullName>
    </recommendedName>
</protein>
<gene>
    <name evidence="2" type="ORF">SAMN05444171_1676</name>
</gene>
<keyword evidence="1" id="KW-0732">Signal</keyword>
<evidence type="ECO:0008006" key="4">
    <source>
        <dbReference type="Google" id="ProtNLM"/>
    </source>
</evidence>
<organism evidence="2 3">
    <name type="scientific">Bradyrhizobium lablabi</name>
    <dbReference type="NCBI Taxonomy" id="722472"/>
    <lineage>
        <taxon>Bacteria</taxon>
        <taxon>Pseudomonadati</taxon>
        <taxon>Pseudomonadota</taxon>
        <taxon>Alphaproteobacteria</taxon>
        <taxon>Hyphomicrobiales</taxon>
        <taxon>Nitrobacteraceae</taxon>
        <taxon>Bradyrhizobium</taxon>
    </lineage>
</organism>
<feature type="chain" id="PRO_5030031460" description="Sulfur globule protein" evidence="1">
    <location>
        <begin position="27"/>
        <end position="101"/>
    </location>
</feature>
<dbReference type="AlphaFoldDB" id="A0A1M6UUA8"/>
<accession>A0A1M6UUA8</accession>
<sequence>MFRKMTIALVAVASLSAALTPSIASAHGMGGHGGGKMGGPYGGIYPKGNWGNNGGYWHGGYRHSHFFGGSSFYIGGSDGCYQKRIVDTFRGPSVRLVNVCS</sequence>
<evidence type="ECO:0000256" key="1">
    <source>
        <dbReference type="SAM" id="SignalP"/>
    </source>
</evidence>
<dbReference type="RefSeq" id="WP_074817722.1">
    <property type="nucleotide sequence ID" value="NZ_LT670845.1"/>
</dbReference>
<proteinExistence type="predicted"/>